<accession>A0A0F5HQF4</accession>
<reference evidence="1" key="1">
    <citation type="submission" date="2015-02" db="EMBL/GenBank/DDBJ databases">
        <title>Genome Assembly of Bacillaceae bacterium MTCC 8252.</title>
        <authorList>
            <person name="Verma A."/>
            <person name="Khatri I."/>
            <person name="Mual P."/>
            <person name="Subramanian S."/>
            <person name="Krishnamurthi S."/>
        </authorList>
    </citation>
    <scope>NUCLEOTIDE SEQUENCE [LARGE SCALE GENOMIC DNA]</scope>
    <source>
        <strain evidence="1">MTCC 8252</strain>
    </source>
</reference>
<name>A0A0F5HQF4_BACTR</name>
<dbReference type="SUPFAM" id="SSF55718">
    <property type="entry name" value="SCP-like"/>
    <property type="match status" value="1"/>
</dbReference>
<comment type="caution">
    <text evidence="1">The sequence shown here is derived from an EMBL/GenBank/DDBJ whole genome shotgun (WGS) entry which is preliminary data.</text>
</comment>
<dbReference type="STRING" id="1221996.QY95_03628"/>
<accession>A0A0F5HM71</accession>
<organism evidence="1 2">
    <name type="scientific">Bacillus thermotolerans</name>
    <name type="common">Quasibacillus thermotolerans</name>
    <dbReference type="NCBI Taxonomy" id="1221996"/>
    <lineage>
        <taxon>Bacteria</taxon>
        <taxon>Bacillati</taxon>
        <taxon>Bacillota</taxon>
        <taxon>Bacilli</taxon>
        <taxon>Bacillales</taxon>
        <taxon>Bacillaceae</taxon>
        <taxon>Bacillus</taxon>
    </lineage>
</organism>
<evidence type="ECO:0000313" key="2">
    <source>
        <dbReference type="Proteomes" id="UP000031563"/>
    </source>
</evidence>
<dbReference type="RefSeq" id="WP_039236734.1">
    <property type="nucleotide sequence ID" value="NZ_JWIR02000076.1"/>
</dbReference>
<gene>
    <name evidence="1" type="ORF">QY95_03628</name>
</gene>
<dbReference type="AlphaFoldDB" id="A0A0F5HQF4"/>
<dbReference type="Proteomes" id="UP000031563">
    <property type="component" value="Unassembled WGS sequence"/>
</dbReference>
<sequence>MTVGSAEWMKSFQETVNSDTELNVIGKYCNVNFLLQIGSKEYVVQIKEGKMVNFFEKGSLDEWSFAIRGSLEAWNKFTQPVPPPMFHELFAAFFQGNMKLEGNIQELMANLRYIVRYLDVTREVNKSLVKGA</sequence>
<keyword evidence="2" id="KW-1185">Reference proteome</keyword>
<dbReference type="Gene3D" id="3.30.1050.10">
    <property type="entry name" value="SCP2 sterol-binding domain"/>
    <property type="match status" value="1"/>
</dbReference>
<proteinExistence type="predicted"/>
<evidence type="ECO:0008006" key="3">
    <source>
        <dbReference type="Google" id="ProtNLM"/>
    </source>
</evidence>
<dbReference type="EMBL" id="JWIR02000076">
    <property type="protein sequence ID" value="KKB35057.1"/>
    <property type="molecule type" value="Genomic_DNA"/>
</dbReference>
<dbReference type="OrthoDB" id="2853714at2"/>
<evidence type="ECO:0000313" key="1">
    <source>
        <dbReference type="EMBL" id="KKB35057.1"/>
    </source>
</evidence>
<protein>
    <recommendedName>
        <fullName evidence="3">SCP2 domain-containing protein</fullName>
    </recommendedName>
</protein>
<dbReference type="InterPro" id="IPR036527">
    <property type="entry name" value="SCP2_sterol-bd_dom_sf"/>
</dbReference>